<dbReference type="PROSITE" id="PS50888">
    <property type="entry name" value="BHLH"/>
    <property type="match status" value="1"/>
</dbReference>
<feature type="compositionally biased region" description="Basic and acidic residues" evidence="6">
    <location>
        <begin position="153"/>
        <end position="163"/>
    </location>
</feature>
<evidence type="ECO:0000259" key="7">
    <source>
        <dbReference type="PROSITE" id="PS50888"/>
    </source>
</evidence>
<accession>J3MU05</accession>
<dbReference type="GO" id="GO:0005634">
    <property type="term" value="C:nucleus"/>
    <property type="evidence" value="ECO:0007669"/>
    <property type="project" value="UniProtKB-SubCell"/>
</dbReference>
<sequence>MMDANGGNGFGVESNASPAHGGMAMAAWQWHGQMSGGSACGAPPVQPGMDSLAWSSSVSPCTSAAVVIAGDGAGSFLPPPAVAVRGGFGHFPVGSGGRVERAVRPSSCSGAAGSGTASAGAFAVAASTNHVSDNDDAQPPGDCSSDSKKKRRSGEITRTDHASASKVLADSANDTECSKDANGELRREKISERMKLLQDLVPGCSKVTGKALMLDEIINYVQSLQRQVEFLSMKLSAVNPRIDLDIESLVSKDVLRFPGPPPSAPFSFSQEMMIPGLQLSRPAMLQGGIRGMIDQDLFSNVMQKQQQNDKGAFREPQQHGMGQVSSDQKADRSDTHINRMCIGQTAAELTGKKLIAYGKGGGSHIQYMGCSCVQISELKLHRLRQHELQSTMARNSSDIGRKRN</sequence>
<comment type="similarity">
    <text evidence="2">Belongs to the bHLH protein family.</text>
</comment>
<feature type="domain" description="BHLH" evidence="7">
    <location>
        <begin position="174"/>
        <end position="224"/>
    </location>
</feature>
<dbReference type="GO" id="GO:0046983">
    <property type="term" value="F:protein dimerization activity"/>
    <property type="evidence" value="ECO:0007669"/>
    <property type="project" value="InterPro"/>
</dbReference>
<dbReference type="OMA" id="DTHINRM"/>
<proteinExistence type="inferred from homology"/>
<evidence type="ECO:0000313" key="9">
    <source>
        <dbReference type="Proteomes" id="UP000006038"/>
    </source>
</evidence>
<keyword evidence="9" id="KW-1185">Reference proteome</keyword>
<evidence type="ECO:0000256" key="6">
    <source>
        <dbReference type="SAM" id="MobiDB-lite"/>
    </source>
</evidence>
<dbReference type="Gene3D" id="4.10.280.10">
    <property type="entry name" value="Helix-loop-helix DNA-binding domain"/>
    <property type="match status" value="1"/>
</dbReference>
<dbReference type="PANTHER" id="PTHR12565:SF418">
    <property type="entry name" value="BHLH-TRANSCRIPTION FACTOR"/>
    <property type="match status" value="1"/>
</dbReference>
<dbReference type="Gramene" id="OB08G25860.1">
    <property type="protein sequence ID" value="OB08G25860.1"/>
    <property type="gene ID" value="OB08G25860"/>
</dbReference>
<keyword evidence="4" id="KW-0804">Transcription</keyword>
<reference evidence="8" key="2">
    <citation type="submission" date="2013-04" db="UniProtKB">
        <authorList>
            <consortium name="EnsemblPlants"/>
        </authorList>
    </citation>
    <scope>IDENTIFICATION</scope>
</reference>
<feature type="region of interest" description="Disordered" evidence="6">
    <location>
        <begin position="130"/>
        <end position="183"/>
    </location>
</feature>
<evidence type="ECO:0000256" key="4">
    <source>
        <dbReference type="ARBA" id="ARBA00023163"/>
    </source>
</evidence>
<organism evidence="8">
    <name type="scientific">Oryza brachyantha</name>
    <name type="common">malo sina</name>
    <dbReference type="NCBI Taxonomy" id="4533"/>
    <lineage>
        <taxon>Eukaryota</taxon>
        <taxon>Viridiplantae</taxon>
        <taxon>Streptophyta</taxon>
        <taxon>Embryophyta</taxon>
        <taxon>Tracheophyta</taxon>
        <taxon>Spermatophyta</taxon>
        <taxon>Magnoliopsida</taxon>
        <taxon>Liliopsida</taxon>
        <taxon>Poales</taxon>
        <taxon>Poaceae</taxon>
        <taxon>BOP clade</taxon>
        <taxon>Oryzoideae</taxon>
        <taxon>Oryzeae</taxon>
        <taxon>Oryzinae</taxon>
        <taxon>Oryza</taxon>
    </lineage>
</organism>
<keyword evidence="5" id="KW-0539">Nucleus</keyword>
<dbReference type="PANTHER" id="PTHR12565">
    <property type="entry name" value="STEROL REGULATORY ELEMENT-BINDING PROTEIN"/>
    <property type="match status" value="1"/>
</dbReference>
<evidence type="ECO:0000313" key="8">
    <source>
        <dbReference type="EnsemblPlants" id="OB08G25860.1"/>
    </source>
</evidence>
<comment type="subcellular location">
    <subcellularLocation>
        <location evidence="1">Nucleus</location>
    </subcellularLocation>
</comment>
<dbReference type="EnsemblPlants" id="OB08G25860.1">
    <property type="protein sequence ID" value="OB08G25860.1"/>
    <property type="gene ID" value="OB08G25860"/>
</dbReference>
<dbReference type="HOGENOM" id="CLU_682206_0_0_1"/>
<evidence type="ECO:0000256" key="2">
    <source>
        <dbReference type="ARBA" id="ARBA00005510"/>
    </source>
</evidence>
<dbReference type="SUPFAM" id="SSF47459">
    <property type="entry name" value="HLH, helix-loop-helix DNA-binding domain"/>
    <property type="match status" value="1"/>
</dbReference>
<evidence type="ECO:0000256" key="5">
    <source>
        <dbReference type="ARBA" id="ARBA00023242"/>
    </source>
</evidence>
<dbReference type="eggNOG" id="ENOG502QT8I">
    <property type="taxonomic scope" value="Eukaryota"/>
</dbReference>
<dbReference type="SMART" id="SM00353">
    <property type="entry name" value="HLH"/>
    <property type="match status" value="1"/>
</dbReference>
<dbReference type="STRING" id="4533.J3MU05"/>
<dbReference type="InterPro" id="IPR024097">
    <property type="entry name" value="bHLH_ZIP_TF"/>
</dbReference>
<keyword evidence="3" id="KW-0805">Transcription regulation</keyword>
<protein>
    <recommendedName>
        <fullName evidence="7">BHLH domain-containing protein</fullName>
    </recommendedName>
</protein>
<name>J3MU05_ORYBR</name>
<feature type="region of interest" description="Disordered" evidence="6">
    <location>
        <begin position="304"/>
        <end position="333"/>
    </location>
</feature>
<reference evidence="8" key="1">
    <citation type="journal article" date="2013" name="Nat. Commun.">
        <title>Whole-genome sequencing of Oryza brachyantha reveals mechanisms underlying Oryza genome evolution.</title>
        <authorList>
            <person name="Chen J."/>
            <person name="Huang Q."/>
            <person name="Gao D."/>
            <person name="Wang J."/>
            <person name="Lang Y."/>
            <person name="Liu T."/>
            <person name="Li B."/>
            <person name="Bai Z."/>
            <person name="Luis Goicoechea J."/>
            <person name="Liang C."/>
            <person name="Chen C."/>
            <person name="Zhang W."/>
            <person name="Sun S."/>
            <person name="Liao Y."/>
            <person name="Zhang X."/>
            <person name="Yang L."/>
            <person name="Song C."/>
            <person name="Wang M."/>
            <person name="Shi J."/>
            <person name="Liu G."/>
            <person name="Liu J."/>
            <person name="Zhou H."/>
            <person name="Zhou W."/>
            <person name="Yu Q."/>
            <person name="An N."/>
            <person name="Chen Y."/>
            <person name="Cai Q."/>
            <person name="Wang B."/>
            <person name="Liu B."/>
            <person name="Min J."/>
            <person name="Huang Y."/>
            <person name="Wu H."/>
            <person name="Li Z."/>
            <person name="Zhang Y."/>
            <person name="Yin Y."/>
            <person name="Song W."/>
            <person name="Jiang J."/>
            <person name="Jackson S.A."/>
            <person name="Wing R.A."/>
            <person name="Wang J."/>
            <person name="Chen M."/>
        </authorList>
    </citation>
    <scope>NUCLEOTIDE SEQUENCE [LARGE SCALE GENOMIC DNA]</scope>
    <source>
        <strain evidence="8">cv. IRGC 101232</strain>
    </source>
</reference>
<dbReference type="AlphaFoldDB" id="J3MU05"/>
<dbReference type="Proteomes" id="UP000006038">
    <property type="component" value="Chromosome 8"/>
</dbReference>
<evidence type="ECO:0000256" key="3">
    <source>
        <dbReference type="ARBA" id="ARBA00023015"/>
    </source>
</evidence>
<dbReference type="InterPro" id="IPR011598">
    <property type="entry name" value="bHLH_dom"/>
</dbReference>
<evidence type="ECO:0000256" key="1">
    <source>
        <dbReference type="ARBA" id="ARBA00004123"/>
    </source>
</evidence>
<dbReference type="InterPro" id="IPR036638">
    <property type="entry name" value="HLH_DNA-bd_sf"/>
</dbReference>
<dbReference type="GO" id="GO:0003700">
    <property type="term" value="F:DNA-binding transcription factor activity"/>
    <property type="evidence" value="ECO:0007669"/>
    <property type="project" value="TreeGrafter"/>
</dbReference>